<comment type="subcellular location">
    <subcellularLocation>
        <location evidence="1">Mitochondrion inner membrane</location>
        <topology evidence="1">Peripheral membrane protein</topology>
        <orientation evidence="1">Matrix side</orientation>
    </subcellularLocation>
</comment>
<evidence type="ECO:0000313" key="8">
    <source>
        <dbReference type="EMBL" id="KAG5198400.1"/>
    </source>
</evidence>
<dbReference type="PANTHER" id="PTHR31107:SF2">
    <property type="entry name" value="CYTOCHROME C OXIDASE ASSEMBLY FACTOR 8"/>
    <property type="match status" value="1"/>
</dbReference>
<dbReference type="EMBL" id="JAEMGP010000018">
    <property type="protein sequence ID" value="KAG5198400.1"/>
    <property type="molecule type" value="Genomic_DNA"/>
</dbReference>
<dbReference type="PANTHER" id="PTHR31107">
    <property type="entry name" value="APOPTOGENIC PROTEIN 1, MITOCHONDRIAL"/>
    <property type="match status" value="1"/>
</dbReference>
<evidence type="ECO:0000256" key="6">
    <source>
        <dbReference type="ARBA" id="ARBA00023136"/>
    </source>
</evidence>
<evidence type="ECO:0008006" key="10">
    <source>
        <dbReference type="Google" id="ProtNLM"/>
    </source>
</evidence>
<dbReference type="Pfam" id="PF10231">
    <property type="entry name" value="COA8"/>
    <property type="match status" value="1"/>
</dbReference>
<dbReference type="AlphaFoldDB" id="A0A836CTI6"/>
<keyword evidence="6" id="KW-0472">Membrane</keyword>
<organism evidence="8 9">
    <name type="scientific">Ovis aries</name>
    <name type="common">Sheep</name>
    <dbReference type="NCBI Taxonomy" id="9940"/>
    <lineage>
        <taxon>Eukaryota</taxon>
        <taxon>Metazoa</taxon>
        <taxon>Chordata</taxon>
        <taxon>Craniata</taxon>
        <taxon>Vertebrata</taxon>
        <taxon>Euteleostomi</taxon>
        <taxon>Mammalia</taxon>
        <taxon>Eutheria</taxon>
        <taxon>Laurasiatheria</taxon>
        <taxon>Artiodactyla</taxon>
        <taxon>Ruminantia</taxon>
        <taxon>Pecora</taxon>
        <taxon>Bovidae</taxon>
        <taxon>Caprinae</taxon>
        <taxon>Ovis</taxon>
    </lineage>
</organism>
<dbReference type="GO" id="GO:0097193">
    <property type="term" value="P:intrinsic apoptotic signaling pathway"/>
    <property type="evidence" value="ECO:0007669"/>
    <property type="project" value="InterPro"/>
</dbReference>
<accession>A0A836CTI6</accession>
<comment type="similarity">
    <text evidence="2">Belongs to the COA8 family.</text>
</comment>
<evidence type="ECO:0000256" key="5">
    <source>
        <dbReference type="ARBA" id="ARBA00023128"/>
    </source>
</evidence>
<evidence type="ECO:0000256" key="2">
    <source>
        <dbReference type="ARBA" id="ARBA00005453"/>
    </source>
</evidence>
<evidence type="ECO:0000256" key="1">
    <source>
        <dbReference type="ARBA" id="ARBA00004443"/>
    </source>
</evidence>
<gene>
    <name evidence="8" type="ORF">JEQ12_008090</name>
</gene>
<reference evidence="8 9" key="1">
    <citation type="submission" date="2020-12" db="EMBL/GenBank/DDBJ databases">
        <title>De novo assembly of Tibetan sheep genome.</title>
        <authorList>
            <person name="Li X."/>
        </authorList>
    </citation>
    <scope>NUCLEOTIDE SEQUENCE [LARGE SCALE GENOMIC DNA]</scope>
    <source>
        <tissue evidence="8">Heart</tissue>
    </source>
</reference>
<proteinExistence type="inferred from homology"/>
<keyword evidence="3" id="KW-0999">Mitochondrion inner membrane</keyword>
<comment type="caution">
    <text evidence="8">The sequence shown here is derived from an EMBL/GenBank/DDBJ whole genome shotgun (WGS) entry which is preliminary data.</text>
</comment>
<dbReference type="InterPro" id="IPR018796">
    <property type="entry name" value="COA8"/>
</dbReference>
<keyword evidence="5" id="KW-0496">Mitochondrion</keyword>
<dbReference type="GO" id="GO:0005743">
    <property type="term" value="C:mitochondrial inner membrane"/>
    <property type="evidence" value="ECO:0007669"/>
    <property type="project" value="UniProtKB-SubCell"/>
</dbReference>
<dbReference type="Proteomes" id="UP000664991">
    <property type="component" value="Unassembled WGS sequence"/>
</dbReference>
<feature type="region of interest" description="Disordered" evidence="7">
    <location>
        <begin position="1"/>
        <end position="84"/>
    </location>
</feature>
<protein>
    <recommendedName>
        <fullName evidence="10">APOPT1</fullName>
    </recommendedName>
</protein>
<evidence type="ECO:0000256" key="3">
    <source>
        <dbReference type="ARBA" id="ARBA00022792"/>
    </source>
</evidence>
<name>A0A836CTI6_SHEEP</name>
<feature type="compositionally biased region" description="Polar residues" evidence="7">
    <location>
        <begin position="68"/>
        <end position="77"/>
    </location>
</feature>
<sequence>MARLAADALRLRSSRRRPGPGRTPAPPPREKRPPASAPHFSPGRARRWPPGAEAAEDGSSRGAAALTRRQSNPSACQTPGERTVRRAVPSRGLCDGAVSGRQLCFLTSQGAQDTLGMHPGTDPEACGGSRSEVGPVVMKLRSGRGRRGQKATLNAEEMADFYKEFLSKNFQKHVHYNRDWYKRNFAITFFMGKVALERIWNKLRPKQKKTSS</sequence>
<evidence type="ECO:0000313" key="9">
    <source>
        <dbReference type="Proteomes" id="UP000664991"/>
    </source>
</evidence>
<evidence type="ECO:0000256" key="7">
    <source>
        <dbReference type="SAM" id="MobiDB-lite"/>
    </source>
</evidence>
<keyword evidence="4" id="KW-0809">Transit peptide</keyword>
<evidence type="ECO:0000256" key="4">
    <source>
        <dbReference type="ARBA" id="ARBA00022946"/>
    </source>
</evidence>